<reference evidence="12" key="1">
    <citation type="submission" date="2025-08" db="UniProtKB">
        <authorList>
            <consortium name="Ensembl"/>
        </authorList>
    </citation>
    <scope>IDENTIFICATION</scope>
</reference>
<dbReference type="Proteomes" id="UP000694388">
    <property type="component" value="Unplaced"/>
</dbReference>
<proteinExistence type="inferred from homology"/>
<dbReference type="Pfam" id="PF00025">
    <property type="entry name" value="Arf"/>
    <property type="match status" value="1"/>
</dbReference>
<dbReference type="GO" id="GO:0003924">
    <property type="term" value="F:GTPase activity"/>
    <property type="evidence" value="ECO:0007669"/>
    <property type="project" value="InterPro"/>
</dbReference>
<dbReference type="SUPFAM" id="SSF52540">
    <property type="entry name" value="P-loop containing nucleoside triphosphate hydrolases"/>
    <property type="match status" value="1"/>
</dbReference>
<evidence type="ECO:0000256" key="6">
    <source>
        <dbReference type="ARBA" id="ARBA00022892"/>
    </source>
</evidence>
<dbReference type="SMART" id="SM00177">
    <property type="entry name" value="ARF"/>
    <property type="match status" value="1"/>
</dbReference>
<dbReference type="GeneTree" id="ENSGT00950000183080"/>
<accession>A0A8C4Q030</accession>
<dbReference type="FunFam" id="3.40.50.300:FF:003500">
    <property type="entry name" value="ADP-ribosylation factor 1"/>
    <property type="match status" value="1"/>
</dbReference>
<dbReference type="GO" id="GO:0016192">
    <property type="term" value="P:vesicle-mediated transport"/>
    <property type="evidence" value="ECO:0007669"/>
    <property type="project" value="UniProtKB-KW"/>
</dbReference>
<evidence type="ECO:0000256" key="8">
    <source>
        <dbReference type="ARBA" id="ARBA00023034"/>
    </source>
</evidence>
<evidence type="ECO:0000256" key="9">
    <source>
        <dbReference type="ARBA" id="ARBA00023134"/>
    </source>
</evidence>
<evidence type="ECO:0000256" key="5">
    <source>
        <dbReference type="ARBA" id="ARBA00022741"/>
    </source>
</evidence>
<dbReference type="GO" id="GO:0005794">
    <property type="term" value="C:Golgi apparatus"/>
    <property type="evidence" value="ECO:0007669"/>
    <property type="project" value="UniProtKB-SubCell"/>
</dbReference>
<dbReference type="PROSITE" id="PS51417">
    <property type="entry name" value="ARF"/>
    <property type="match status" value="1"/>
</dbReference>
<name>A0A8C4Q030_EPTBU</name>
<keyword evidence="4" id="KW-0519">Myristate</keyword>
<keyword evidence="6" id="KW-0931">ER-Golgi transport</keyword>
<comment type="subcellular location">
    <subcellularLocation>
        <location evidence="1">Golgi apparatus</location>
    </subcellularLocation>
</comment>
<dbReference type="GO" id="GO:0015031">
    <property type="term" value="P:protein transport"/>
    <property type="evidence" value="ECO:0007669"/>
    <property type="project" value="UniProtKB-KW"/>
</dbReference>
<evidence type="ECO:0000256" key="4">
    <source>
        <dbReference type="ARBA" id="ARBA00022707"/>
    </source>
</evidence>
<evidence type="ECO:0000256" key="10">
    <source>
        <dbReference type="ARBA" id="ARBA00023288"/>
    </source>
</evidence>
<feature type="binding site" evidence="11">
    <location>
        <position position="33"/>
    </location>
    <ligand>
        <name>GTP</name>
        <dbReference type="ChEBI" id="CHEBI:37565"/>
    </ligand>
</feature>
<evidence type="ECO:0000256" key="3">
    <source>
        <dbReference type="ARBA" id="ARBA00022448"/>
    </source>
</evidence>
<dbReference type="AlphaFoldDB" id="A0A8C4Q030"/>
<organism evidence="12 13">
    <name type="scientific">Eptatretus burgeri</name>
    <name type="common">Inshore hagfish</name>
    <dbReference type="NCBI Taxonomy" id="7764"/>
    <lineage>
        <taxon>Eukaryota</taxon>
        <taxon>Metazoa</taxon>
        <taxon>Chordata</taxon>
        <taxon>Craniata</taxon>
        <taxon>Vertebrata</taxon>
        <taxon>Cyclostomata</taxon>
        <taxon>Myxini</taxon>
        <taxon>Myxiniformes</taxon>
        <taxon>Myxinidae</taxon>
        <taxon>Eptatretinae</taxon>
        <taxon>Eptatretus</taxon>
    </lineage>
</organism>
<keyword evidence="3" id="KW-0813">Transport</keyword>
<dbReference type="Gene3D" id="3.40.50.300">
    <property type="entry name" value="P-loop containing nucleotide triphosphate hydrolases"/>
    <property type="match status" value="1"/>
</dbReference>
<keyword evidence="5 11" id="KW-0547">Nucleotide-binding</keyword>
<protein>
    <recommendedName>
        <fullName evidence="14">ADP-ribosylation factor</fullName>
    </recommendedName>
</protein>
<keyword evidence="7" id="KW-0653">Protein transport</keyword>
<keyword evidence="13" id="KW-1185">Reference proteome</keyword>
<dbReference type="PANTHER" id="PTHR11711">
    <property type="entry name" value="ADP RIBOSYLATION FACTOR-RELATED"/>
    <property type="match status" value="1"/>
</dbReference>
<dbReference type="Ensembl" id="ENSEBUT00000008463.1">
    <property type="protein sequence ID" value="ENSEBUP00000007972.1"/>
    <property type="gene ID" value="ENSEBUG00000005196.1"/>
</dbReference>
<keyword evidence="9 11" id="KW-0342">GTP-binding</keyword>
<evidence type="ECO:0000256" key="2">
    <source>
        <dbReference type="ARBA" id="ARBA00010290"/>
    </source>
</evidence>
<evidence type="ECO:0000256" key="1">
    <source>
        <dbReference type="ARBA" id="ARBA00004555"/>
    </source>
</evidence>
<sequence>MVHSWRTIAHRAGFNVETVEYRKISFTVWDVGGQDKIRPLWRHYFQNTQGLIFVVDSNDTERIAEAREELVRMMAEDELKDAVLLVFANKKGSVPTINGYQEHRLPLCSLLLNFRLTPPCSFRRWDRMASGLCWATERGAELWTPPGVELMTPPGAELWMPRGGGVLARESKRRILN</sequence>
<evidence type="ECO:0000313" key="13">
    <source>
        <dbReference type="Proteomes" id="UP000694388"/>
    </source>
</evidence>
<reference evidence="12" key="2">
    <citation type="submission" date="2025-09" db="UniProtKB">
        <authorList>
            <consortium name="Ensembl"/>
        </authorList>
    </citation>
    <scope>IDENTIFICATION</scope>
</reference>
<dbReference type="InterPro" id="IPR006689">
    <property type="entry name" value="Small_GTPase_ARF/SAR"/>
</dbReference>
<comment type="similarity">
    <text evidence="2">Belongs to the small GTPase superfamily. Arf family.</text>
</comment>
<keyword evidence="10" id="KW-0449">Lipoprotein</keyword>
<evidence type="ECO:0000256" key="11">
    <source>
        <dbReference type="PIRSR" id="PIRSR606689-1"/>
    </source>
</evidence>
<dbReference type="GO" id="GO:0005525">
    <property type="term" value="F:GTP binding"/>
    <property type="evidence" value="ECO:0007669"/>
    <property type="project" value="UniProtKB-KW"/>
</dbReference>
<dbReference type="InterPro" id="IPR024156">
    <property type="entry name" value="Small_GTPase_ARF"/>
</dbReference>
<evidence type="ECO:0000313" key="12">
    <source>
        <dbReference type="Ensembl" id="ENSEBUP00000007972.1"/>
    </source>
</evidence>
<dbReference type="InterPro" id="IPR027417">
    <property type="entry name" value="P-loop_NTPase"/>
</dbReference>
<keyword evidence="8" id="KW-0333">Golgi apparatus</keyword>
<evidence type="ECO:0008006" key="14">
    <source>
        <dbReference type="Google" id="ProtNLM"/>
    </source>
</evidence>
<evidence type="ECO:0000256" key="7">
    <source>
        <dbReference type="ARBA" id="ARBA00022927"/>
    </source>
</evidence>